<dbReference type="NCBIfam" id="TIGR02523">
    <property type="entry name" value="type_IV_pilV"/>
    <property type="match status" value="1"/>
</dbReference>
<name>A0A1I3I0M3_9GAMM</name>
<keyword evidence="1" id="KW-0812">Transmembrane</keyword>
<feature type="transmembrane region" description="Helical" evidence="1">
    <location>
        <begin position="7"/>
        <end position="30"/>
    </location>
</feature>
<keyword evidence="1" id="KW-0472">Membrane</keyword>
<reference evidence="3" key="1">
    <citation type="submission" date="2016-10" db="EMBL/GenBank/DDBJ databases">
        <authorList>
            <person name="Varghese N."/>
            <person name="Submissions S."/>
        </authorList>
    </citation>
    <scope>NUCLEOTIDE SEQUENCE [LARGE SCALE GENOMIC DNA]</scope>
    <source>
        <strain evidence="3">LMG 22563</strain>
    </source>
</reference>
<sequence>MKNVDKGFSLIEVLVALLLTTVGVLGMVALQGRSVQYSQDSVQRNVAVDLATELVEIIRANPSETFNNAAPQFPMNNGLKSSSIFYKAKASDFSNPADCVASATVVPRTAAEQRNCWASKAKALLPGGSTVFLSDSYICRSSSAGNCNGQGSMIEIRLAWQVREGTCLDAADTSNSSTICTYTVRVQP</sequence>
<evidence type="ECO:0000313" key="3">
    <source>
        <dbReference type="Proteomes" id="UP000183018"/>
    </source>
</evidence>
<proteinExistence type="predicted"/>
<dbReference type="EMBL" id="FORC01000001">
    <property type="protein sequence ID" value="SFI41491.1"/>
    <property type="molecule type" value="Genomic_DNA"/>
</dbReference>
<dbReference type="AlphaFoldDB" id="A0A1I3I0M3"/>
<keyword evidence="1" id="KW-1133">Transmembrane helix</keyword>
<evidence type="ECO:0000313" key="2">
    <source>
        <dbReference type="EMBL" id="SFI41491.1"/>
    </source>
</evidence>
<dbReference type="RefSeq" id="WP_074881526.1">
    <property type="nucleotide sequence ID" value="NZ_FORC01000001.1"/>
</dbReference>
<dbReference type="OrthoDB" id="7030002at2"/>
<dbReference type="NCBIfam" id="TIGR02532">
    <property type="entry name" value="IV_pilin_GFxxxE"/>
    <property type="match status" value="1"/>
</dbReference>
<organism evidence="2 3">
    <name type="scientific">Phytopseudomonas argentinensis</name>
    <dbReference type="NCBI Taxonomy" id="289370"/>
    <lineage>
        <taxon>Bacteria</taxon>
        <taxon>Pseudomonadati</taxon>
        <taxon>Pseudomonadota</taxon>
        <taxon>Gammaproteobacteria</taxon>
        <taxon>Pseudomonadales</taxon>
        <taxon>Pseudomonadaceae</taxon>
        <taxon>Phytopseudomonas</taxon>
    </lineage>
</organism>
<dbReference type="Proteomes" id="UP000183018">
    <property type="component" value="Unassembled WGS sequence"/>
</dbReference>
<gene>
    <name evidence="2" type="ORF">SAMN05216602_1324</name>
</gene>
<evidence type="ECO:0000256" key="1">
    <source>
        <dbReference type="SAM" id="Phobius"/>
    </source>
</evidence>
<dbReference type="InterPro" id="IPR012902">
    <property type="entry name" value="N_methyl_site"/>
</dbReference>
<protein>
    <submittedName>
        <fullName evidence="2">Type IV pilus assembly protein PilV</fullName>
    </submittedName>
</protein>
<dbReference type="STRING" id="289370.SAMN05216602_1324"/>
<dbReference type="InterPro" id="IPR013362">
    <property type="entry name" value="Pilus_4_PilV"/>
</dbReference>
<accession>A0A1I3I0M3</accession>
<keyword evidence="3" id="KW-1185">Reference proteome</keyword>
<dbReference type="Pfam" id="PF07963">
    <property type="entry name" value="N_methyl"/>
    <property type="match status" value="1"/>
</dbReference>